<dbReference type="HAMAP" id="MF_00527">
    <property type="entry name" value="3MGH"/>
    <property type="match status" value="1"/>
</dbReference>
<dbReference type="InterPro" id="IPR036995">
    <property type="entry name" value="MPG_sf"/>
</dbReference>
<dbReference type="SUPFAM" id="SSF50486">
    <property type="entry name" value="FMT C-terminal domain-like"/>
    <property type="match status" value="1"/>
</dbReference>
<evidence type="ECO:0000313" key="7">
    <source>
        <dbReference type="Proteomes" id="UP000179264"/>
    </source>
</evidence>
<organism evidence="6 7">
    <name type="scientific">Candidatus Zambryskibacteria bacterium RIFCSPHIGHO2_02_38_10.5</name>
    <dbReference type="NCBI Taxonomy" id="1802742"/>
    <lineage>
        <taxon>Bacteria</taxon>
        <taxon>Candidatus Zambryskiibacteriota</taxon>
    </lineage>
</organism>
<sequence length="187" mass="21578">MRKILKTEFFDRSSVTVAEELLGKFLVRERKIGEKKEREMYKIVETEAYEGLLDRASHASRGQTVRNAPMYGLPGTIYVYFTYGMHFMFNIVCGKKGHPAAVLIRGVESCSGPGRLTKKLGIDKRLNGKMLGKTSGLWVQWVEDRIEVRDKSYEIRKVKILRTPRIGIRYAGPIWSKKLYRFVLQSL</sequence>
<dbReference type="GO" id="GO:0006284">
    <property type="term" value="P:base-excision repair"/>
    <property type="evidence" value="ECO:0007669"/>
    <property type="project" value="InterPro"/>
</dbReference>
<comment type="similarity">
    <text evidence="1 5">Belongs to the DNA glycosylase MPG family.</text>
</comment>
<dbReference type="GO" id="GO:0003677">
    <property type="term" value="F:DNA binding"/>
    <property type="evidence" value="ECO:0007669"/>
    <property type="project" value="InterPro"/>
</dbReference>
<reference evidence="6 7" key="1">
    <citation type="journal article" date="2016" name="Nat. Commun.">
        <title>Thousands of microbial genomes shed light on interconnected biogeochemical processes in an aquifer system.</title>
        <authorList>
            <person name="Anantharaman K."/>
            <person name="Brown C.T."/>
            <person name="Hug L.A."/>
            <person name="Sharon I."/>
            <person name="Castelle C.J."/>
            <person name="Probst A.J."/>
            <person name="Thomas B.C."/>
            <person name="Singh A."/>
            <person name="Wilkins M.J."/>
            <person name="Karaoz U."/>
            <person name="Brodie E.L."/>
            <person name="Williams K.H."/>
            <person name="Hubbard S.S."/>
            <person name="Banfield J.F."/>
        </authorList>
    </citation>
    <scope>NUCLEOTIDE SEQUENCE [LARGE SCALE GENOMIC DNA]</scope>
</reference>
<dbReference type="CDD" id="cd00540">
    <property type="entry name" value="AAG"/>
    <property type="match status" value="1"/>
</dbReference>
<dbReference type="InterPro" id="IPR003180">
    <property type="entry name" value="MPG"/>
</dbReference>
<dbReference type="PANTHER" id="PTHR10429">
    <property type="entry name" value="DNA-3-METHYLADENINE GLYCOSYLASE"/>
    <property type="match status" value="1"/>
</dbReference>
<evidence type="ECO:0000256" key="2">
    <source>
        <dbReference type="ARBA" id="ARBA00022763"/>
    </source>
</evidence>
<protein>
    <recommendedName>
        <fullName evidence="5">Putative 3-methyladenine DNA glycosylase</fullName>
        <ecNumber evidence="5">3.2.2.-</ecNumber>
    </recommendedName>
</protein>
<evidence type="ECO:0000256" key="1">
    <source>
        <dbReference type="ARBA" id="ARBA00009232"/>
    </source>
</evidence>
<comment type="caution">
    <text evidence="6">The sequence shown here is derived from an EMBL/GenBank/DDBJ whole genome shotgun (WGS) entry which is preliminary data.</text>
</comment>
<accession>A0A1G2T999</accession>
<keyword evidence="4 5" id="KW-0234">DNA repair</keyword>
<dbReference type="GO" id="GO:0003905">
    <property type="term" value="F:alkylbase DNA N-glycosylase activity"/>
    <property type="evidence" value="ECO:0007669"/>
    <property type="project" value="InterPro"/>
</dbReference>
<keyword evidence="3 5" id="KW-0378">Hydrolase</keyword>
<dbReference type="InterPro" id="IPR011034">
    <property type="entry name" value="Formyl_transferase-like_C_sf"/>
</dbReference>
<dbReference type="Proteomes" id="UP000179264">
    <property type="component" value="Unassembled WGS sequence"/>
</dbReference>
<dbReference type="Gene3D" id="3.10.300.10">
    <property type="entry name" value="Methylpurine-DNA glycosylase (MPG)"/>
    <property type="match status" value="2"/>
</dbReference>
<evidence type="ECO:0000256" key="5">
    <source>
        <dbReference type="HAMAP-Rule" id="MF_00527"/>
    </source>
</evidence>
<name>A0A1G2T999_9BACT</name>
<proteinExistence type="inferred from homology"/>
<evidence type="ECO:0000313" key="6">
    <source>
        <dbReference type="EMBL" id="OHA93866.1"/>
    </source>
</evidence>
<gene>
    <name evidence="6" type="ORF">A2W58_00280</name>
</gene>
<dbReference type="Pfam" id="PF02245">
    <property type="entry name" value="Pur_DNA_glyco"/>
    <property type="match status" value="2"/>
</dbReference>
<evidence type="ECO:0000256" key="3">
    <source>
        <dbReference type="ARBA" id="ARBA00022801"/>
    </source>
</evidence>
<dbReference type="PANTHER" id="PTHR10429:SF0">
    <property type="entry name" value="DNA-3-METHYLADENINE GLYCOSYLASE"/>
    <property type="match status" value="1"/>
</dbReference>
<evidence type="ECO:0000256" key="4">
    <source>
        <dbReference type="ARBA" id="ARBA00023204"/>
    </source>
</evidence>
<dbReference type="EC" id="3.2.2.-" evidence="5"/>
<dbReference type="NCBIfam" id="TIGR00567">
    <property type="entry name" value="3mg"/>
    <property type="match status" value="1"/>
</dbReference>
<keyword evidence="2 5" id="KW-0227">DNA damage</keyword>
<dbReference type="AlphaFoldDB" id="A0A1G2T999"/>
<dbReference type="EMBL" id="MHVL01000007">
    <property type="protein sequence ID" value="OHA93866.1"/>
    <property type="molecule type" value="Genomic_DNA"/>
</dbReference>